<evidence type="ECO:0000256" key="6">
    <source>
        <dbReference type="SAM" id="MobiDB-lite"/>
    </source>
</evidence>
<feature type="domain" description="C3H1-type" evidence="7">
    <location>
        <begin position="304"/>
        <end position="330"/>
    </location>
</feature>
<evidence type="ECO:0000256" key="4">
    <source>
        <dbReference type="ARBA" id="ARBA00022833"/>
    </source>
</evidence>
<keyword evidence="4 5" id="KW-0862">Zinc</keyword>
<feature type="domain" description="C3H1-type" evidence="7">
    <location>
        <begin position="45"/>
        <end position="72"/>
    </location>
</feature>
<dbReference type="Pfam" id="PF14608">
    <property type="entry name" value="zf-CCCH_2"/>
    <property type="match status" value="1"/>
</dbReference>
<reference evidence="8 9" key="1">
    <citation type="submission" date="2014-02" db="EMBL/GenBank/DDBJ databases">
        <authorList>
            <person name="Sibley D."/>
            <person name="Venepally P."/>
            <person name="Karamycheva S."/>
            <person name="Hadjithomas M."/>
            <person name="Khan A."/>
            <person name="Brunk B."/>
            <person name="Roos D."/>
            <person name="Caler E."/>
            <person name="Lorenzi H."/>
        </authorList>
    </citation>
    <scope>NUCLEOTIDE SEQUENCE [LARGE SCALE GENOMIC DNA]</scope>
    <source>
        <strain evidence="8 9">GAB2-2007-GAL-DOM2</strain>
    </source>
</reference>
<dbReference type="SUPFAM" id="SSF90229">
    <property type="entry name" value="CCCH zinc finger"/>
    <property type="match status" value="3"/>
</dbReference>
<dbReference type="InterPro" id="IPR041367">
    <property type="entry name" value="Znf-CCCH_4"/>
</dbReference>
<comment type="caution">
    <text evidence="8">The sequence shown here is derived from an EMBL/GenBank/DDBJ whole genome shotgun (WGS) entry which is preliminary data.</text>
</comment>
<feature type="zinc finger region" description="C3H1-type" evidence="5">
    <location>
        <begin position="378"/>
        <end position="405"/>
    </location>
</feature>
<feature type="domain" description="C3H1-type" evidence="7">
    <location>
        <begin position="378"/>
        <end position="405"/>
    </location>
</feature>
<dbReference type="VEuPathDB" id="ToxoDB:TGDOM2_268570"/>
<feature type="region of interest" description="Disordered" evidence="6">
    <location>
        <begin position="403"/>
        <end position="449"/>
    </location>
</feature>
<dbReference type="EMBL" id="AHZU02000872">
    <property type="protein sequence ID" value="KFG39143.1"/>
    <property type="molecule type" value="Genomic_DNA"/>
</dbReference>
<feature type="zinc finger region" description="C3H1-type" evidence="5">
    <location>
        <begin position="76"/>
        <end position="103"/>
    </location>
</feature>
<dbReference type="Pfam" id="PF00642">
    <property type="entry name" value="zf-CCCH"/>
    <property type="match status" value="1"/>
</dbReference>
<dbReference type="InterPro" id="IPR045877">
    <property type="entry name" value="ZFP36-like"/>
</dbReference>
<evidence type="ECO:0000256" key="3">
    <source>
        <dbReference type="ARBA" id="ARBA00022771"/>
    </source>
</evidence>
<dbReference type="Proteomes" id="UP000028837">
    <property type="component" value="Unassembled WGS sequence"/>
</dbReference>
<feature type="zinc finger region" description="C3H1-type" evidence="5">
    <location>
        <begin position="45"/>
        <end position="72"/>
    </location>
</feature>
<dbReference type="GO" id="GO:0008270">
    <property type="term" value="F:zinc ion binding"/>
    <property type="evidence" value="ECO:0007669"/>
    <property type="project" value="UniProtKB-KW"/>
</dbReference>
<dbReference type="PANTHER" id="PTHR12547">
    <property type="entry name" value="CCCH ZINC FINGER/TIS11-RELATED"/>
    <property type="match status" value="1"/>
</dbReference>
<dbReference type="Pfam" id="PF18345">
    <property type="entry name" value="zf_CCCH_4"/>
    <property type="match status" value="1"/>
</dbReference>
<name>A0A086K425_TOXGO</name>
<evidence type="ECO:0000313" key="9">
    <source>
        <dbReference type="Proteomes" id="UP000028837"/>
    </source>
</evidence>
<sequence length="449" mass="47063">MSDVEPTPQIGPQPAEAGHGHEEGAGNSHDSSGYYGGSYGGRSAPYKKTLCRHWQAGNCRNGHRCTFSHGIEDLKGTRGILCRFFVRGVCKHGANCPYMHPSGSRMAFPSEVGPSPYYSVTGSGPQYPQPPTGYKTDLCVNRSGQCSAGVYCGFAHSVDELLPGKFSVEEIAALRQAATANSSQSVSPYGQYYAVAVRDGGAYGPSGTSSIVASAAPSTVVSGRSAEQPNPYGGYPSSYPASYSAPSQQVQVSTVTSATGARHTDLYFPAAGSTAASPSSAAYHMQHPGAVSSDPVSTRPVMLPISRKLCNFWPHSCRKGDACPFVHEASLVHPGVTGADDLNGGARSYPGYSPYGREYGYGRGRPRSRSPDRGGLGPFRGRECRFFLQGRCIRGDACPFRHSREQAEGPAGGSKSPRIINGVTTVESAPPAAGPDGETGYAPVAEEGA</sequence>
<feature type="zinc finger region" description="C3H1-type" evidence="5">
    <location>
        <begin position="304"/>
        <end position="330"/>
    </location>
</feature>
<accession>A0A086K425</accession>
<dbReference type="Pfam" id="PF18044">
    <property type="entry name" value="zf-CCCH_4"/>
    <property type="match status" value="1"/>
</dbReference>
<dbReference type="PROSITE" id="PS50103">
    <property type="entry name" value="ZF_C3H1"/>
    <property type="match status" value="4"/>
</dbReference>
<feature type="domain" description="C3H1-type" evidence="7">
    <location>
        <begin position="76"/>
        <end position="103"/>
    </location>
</feature>
<gene>
    <name evidence="8" type="ORF">TGDOM2_268570</name>
</gene>
<dbReference type="AlphaFoldDB" id="A0A086K425"/>
<organism evidence="8 9">
    <name type="scientific">Toxoplasma gondii GAB2-2007-GAL-DOM2</name>
    <dbReference type="NCBI Taxonomy" id="1130820"/>
    <lineage>
        <taxon>Eukaryota</taxon>
        <taxon>Sar</taxon>
        <taxon>Alveolata</taxon>
        <taxon>Apicomplexa</taxon>
        <taxon>Conoidasida</taxon>
        <taxon>Coccidia</taxon>
        <taxon>Eucoccidiorida</taxon>
        <taxon>Eimeriorina</taxon>
        <taxon>Sarcocystidae</taxon>
        <taxon>Toxoplasma</taxon>
    </lineage>
</organism>
<dbReference type="OrthoDB" id="415459at2759"/>
<evidence type="ECO:0000313" key="8">
    <source>
        <dbReference type="EMBL" id="KFG39143.1"/>
    </source>
</evidence>
<keyword evidence="1 5" id="KW-0479">Metal-binding</keyword>
<keyword evidence="3 5" id="KW-0863">Zinc-finger</keyword>
<dbReference type="GO" id="GO:0003729">
    <property type="term" value="F:mRNA binding"/>
    <property type="evidence" value="ECO:0007669"/>
    <property type="project" value="InterPro"/>
</dbReference>
<protein>
    <submittedName>
        <fullName evidence="8">Zinc finger (CCCH type) motif-containing protein</fullName>
    </submittedName>
</protein>
<keyword evidence="2" id="KW-0677">Repeat</keyword>
<proteinExistence type="predicted"/>
<dbReference type="SMART" id="SM00356">
    <property type="entry name" value="ZnF_C3H1"/>
    <property type="match status" value="5"/>
</dbReference>
<evidence type="ECO:0000256" key="5">
    <source>
        <dbReference type="PROSITE-ProRule" id="PRU00723"/>
    </source>
</evidence>
<dbReference type="Gene3D" id="4.10.1000.10">
    <property type="entry name" value="Zinc finger, CCCH-type"/>
    <property type="match status" value="3"/>
</dbReference>
<evidence type="ECO:0000259" key="7">
    <source>
        <dbReference type="PROSITE" id="PS50103"/>
    </source>
</evidence>
<feature type="region of interest" description="Disordered" evidence="6">
    <location>
        <begin position="1"/>
        <end position="33"/>
    </location>
</feature>
<dbReference type="InterPro" id="IPR036855">
    <property type="entry name" value="Znf_CCCH_sf"/>
</dbReference>
<dbReference type="InterPro" id="IPR000571">
    <property type="entry name" value="Znf_CCCH"/>
</dbReference>
<evidence type="ECO:0000256" key="2">
    <source>
        <dbReference type="ARBA" id="ARBA00022737"/>
    </source>
</evidence>
<evidence type="ECO:0000256" key="1">
    <source>
        <dbReference type="ARBA" id="ARBA00022723"/>
    </source>
</evidence>